<dbReference type="Proteomes" id="UP000318509">
    <property type="component" value="Unassembled WGS sequence"/>
</dbReference>
<name>A0A537K4C5_9BACT</name>
<dbReference type="EMBL" id="VBAK01000108">
    <property type="protein sequence ID" value="TMI90629.1"/>
    <property type="molecule type" value="Genomic_DNA"/>
</dbReference>
<comment type="caution">
    <text evidence="1">The sequence shown here is derived from an EMBL/GenBank/DDBJ whole genome shotgun (WGS) entry which is preliminary data.</text>
</comment>
<sequence length="70" mass="8070">MRDELIRRETPRGTVRVLVAFARVRGGGWLWIARRSMAGPILGEGRGTTYEIVRAAVEEWMEQEAERLTR</sequence>
<dbReference type="AlphaFoldDB" id="A0A537K4C5"/>
<gene>
    <name evidence="1" type="ORF">E6H00_06225</name>
</gene>
<reference evidence="1 2" key="1">
    <citation type="journal article" date="2019" name="Nat. Microbiol.">
        <title>Mediterranean grassland soil C-N compound turnover is dependent on rainfall and depth, and is mediated by genomically divergent microorganisms.</title>
        <authorList>
            <person name="Diamond S."/>
            <person name="Andeer P.F."/>
            <person name="Li Z."/>
            <person name="Crits-Christoph A."/>
            <person name="Burstein D."/>
            <person name="Anantharaman K."/>
            <person name="Lane K.R."/>
            <person name="Thomas B.C."/>
            <person name="Pan C."/>
            <person name="Northen T.R."/>
            <person name="Banfield J.F."/>
        </authorList>
    </citation>
    <scope>NUCLEOTIDE SEQUENCE [LARGE SCALE GENOMIC DNA]</scope>
    <source>
        <strain evidence="1">NP_3</strain>
    </source>
</reference>
<evidence type="ECO:0000313" key="1">
    <source>
        <dbReference type="EMBL" id="TMI90629.1"/>
    </source>
</evidence>
<organism evidence="1 2">
    <name type="scientific">Candidatus Segetimicrobium genomatis</name>
    <dbReference type="NCBI Taxonomy" id="2569760"/>
    <lineage>
        <taxon>Bacteria</taxon>
        <taxon>Bacillati</taxon>
        <taxon>Candidatus Sysuimicrobiota</taxon>
        <taxon>Candidatus Sysuimicrobiia</taxon>
        <taxon>Candidatus Sysuimicrobiales</taxon>
        <taxon>Candidatus Segetimicrobiaceae</taxon>
        <taxon>Candidatus Segetimicrobium</taxon>
    </lineage>
</organism>
<accession>A0A537K4C5</accession>
<protein>
    <submittedName>
        <fullName evidence="1">Uncharacterized protein</fullName>
    </submittedName>
</protein>
<evidence type="ECO:0000313" key="2">
    <source>
        <dbReference type="Proteomes" id="UP000318509"/>
    </source>
</evidence>
<proteinExistence type="predicted"/>